<reference evidence="2 3" key="1">
    <citation type="submission" date="2024-09" db="EMBL/GenBank/DDBJ databases">
        <title>Nodulacao em especies de Leguminosae Basais da Amazonia e Caracterizacao dos Rizobios e Bacterias Associadas aos Nodulos.</title>
        <authorList>
            <person name="Jambeiro I.C.A."/>
            <person name="Lopes I.S."/>
            <person name="Aguiar E.R.G.R."/>
            <person name="Santos A.F.J."/>
            <person name="Dos Santos J.M.F."/>
            <person name="Gross E."/>
        </authorList>
    </citation>
    <scope>NUCLEOTIDE SEQUENCE [LARGE SCALE GENOMIC DNA]</scope>
    <source>
        <strain evidence="2 3">BRUESC1165</strain>
    </source>
</reference>
<dbReference type="RefSeq" id="WP_377030796.1">
    <property type="nucleotide sequence ID" value="NZ_JBHOMY010000081.1"/>
</dbReference>
<keyword evidence="1" id="KW-1133">Transmembrane helix</keyword>
<comment type="caution">
    <text evidence="2">The sequence shown here is derived from an EMBL/GenBank/DDBJ whole genome shotgun (WGS) entry which is preliminary data.</text>
</comment>
<keyword evidence="3" id="KW-1185">Reference proteome</keyword>
<feature type="transmembrane region" description="Helical" evidence="1">
    <location>
        <begin position="47"/>
        <end position="68"/>
    </location>
</feature>
<keyword evidence="1" id="KW-0812">Transmembrane</keyword>
<dbReference type="EMBL" id="JBHOMY010000081">
    <property type="protein sequence ID" value="MFC1459024.1"/>
    <property type="molecule type" value="Genomic_DNA"/>
</dbReference>
<feature type="transmembrane region" description="Helical" evidence="1">
    <location>
        <begin position="89"/>
        <end position="109"/>
    </location>
</feature>
<organism evidence="2 3">
    <name type="scientific">Microvirga arabica</name>
    <dbReference type="NCBI Taxonomy" id="1128671"/>
    <lineage>
        <taxon>Bacteria</taxon>
        <taxon>Pseudomonadati</taxon>
        <taxon>Pseudomonadota</taxon>
        <taxon>Alphaproteobacteria</taxon>
        <taxon>Hyphomicrobiales</taxon>
        <taxon>Methylobacteriaceae</taxon>
        <taxon>Microvirga</taxon>
    </lineage>
</organism>
<keyword evidence="1" id="KW-0472">Membrane</keyword>
<sequence>MKRLAKGLVLLNLLALIVTALAVWLLGRRSAVEMFDIATYVGLGMGALGALMFFGSTTGSSASMGMAASAADQPSRIMDALWGDKTSSLSTGALFVLAGLTWLAIAWPLSALLGTGA</sequence>
<proteinExistence type="predicted"/>
<evidence type="ECO:0000313" key="2">
    <source>
        <dbReference type="EMBL" id="MFC1459024.1"/>
    </source>
</evidence>
<evidence type="ECO:0000256" key="1">
    <source>
        <dbReference type="SAM" id="Phobius"/>
    </source>
</evidence>
<gene>
    <name evidence="2" type="ORF">ACETIH_20435</name>
</gene>
<evidence type="ECO:0000313" key="3">
    <source>
        <dbReference type="Proteomes" id="UP001593940"/>
    </source>
</evidence>
<name>A0ABV6YCL1_9HYPH</name>
<protein>
    <submittedName>
        <fullName evidence="2">Uncharacterized protein</fullName>
    </submittedName>
</protein>
<accession>A0ABV6YCL1</accession>
<dbReference type="Proteomes" id="UP001593940">
    <property type="component" value="Unassembled WGS sequence"/>
</dbReference>